<evidence type="ECO:0000313" key="2">
    <source>
        <dbReference type="EMBL" id="AND41342.1"/>
    </source>
</evidence>
<accession>A0A160ME32</accession>
<feature type="compositionally biased region" description="Polar residues" evidence="1">
    <location>
        <begin position="66"/>
        <end position="76"/>
    </location>
</feature>
<organism evidence="2 3">
    <name type="scientific">Cytobacillus oceanisediminis 2691</name>
    <dbReference type="NCBI Taxonomy" id="1196031"/>
    <lineage>
        <taxon>Bacteria</taxon>
        <taxon>Bacillati</taxon>
        <taxon>Bacillota</taxon>
        <taxon>Bacilli</taxon>
        <taxon>Bacillales</taxon>
        <taxon>Bacillaceae</taxon>
        <taxon>Cytobacillus</taxon>
    </lineage>
</organism>
<protein>
    <submittedName>
        <fullName evidence="2">Uncharacterized protein</fullName>
    </submittedName>
</protein>
<dbReference type="AlphaFoldDB" id="A0A160ME32"/>
<dbReference type="EMBL" id="CP015506">
    <property type="protein sequence ID" value="AND41342.1"/>
    <property type="molecule type" value="Genomic_DNA"/>
</dbReference>
<feature type="compositionally biased region" description="Basic and acidic residues" evidence="1">
    <location>
        <begin position="1"/>
        <end position="15"/>
    </location>
</feature>
<reference evidence="2 3" key="1">
    <citation type="submission" date="2016-04" db="EMBL/GenBank/DDBJ databases">
        <title>Complete genome sequence of Bacillus oceanisediminis strain 2691.</title>
        <authorList>
            <person name="Jeong H."/>
            <person name="Kim H.J."/>
            <person name="Lee D.-W."/>
        </authorList>
    </citation>
    <scope>NUCLEOTIDE SEQUENCE [LARGE SCALE GENOMIC DNA]</scope>
    <source>
        <strain evidence="2 3">2691</strain>
    </source>
</reference>
<name>A0A160ME32_9BACI</name>
<evidence type="ECO:0000256" key="1">
    <source>
        <dbReference type="SAM" id="MobiDB-lite"/>
    </source>
</evidence>
<feature type="region of interest" description="Disordered" evidence="1">
    <location>
        <begin position="1"/>
        <end position="25"/>
    </location>
</feature>
<dbReference type="KEGG" id="bon:A361_19995"/>
<proteinExistence type="predicted"/>
<evidence type="ECO:0000313" key="3">
    <source>
        <dbReference type="Proteomes" id="UP000077856"/>
    </source>
</evidence>
<feature type="region of interest" description="Disordered" evidence="1">
    <location>
        <begin position="49"/>
        <end position="76"/>
    </location>
</feature>
<dbReference type="STRING" id="1196031.A361_19995"/>
<gene>
    <name evidence="2" type="ORF">A361_19995</name>
</gene>
<sequence>MNAAGFKEKQKHLAHEGTQTKNATSSQKAAAFGCAIAAATFLDLRQRLHDPHRGASPRGGRLLALDSSQGIQSYKF</sequence>
<dbReference type="Proteomes" id="UP000077856">
    <property type="component" value="Chromosome"/>
</dbReference>